<evidence type="ECO:0000313" key="1">
    <source>
        <dbReference type="Proteomes" id="UP000818029"/>
    </source>
</evidence>
<dbReference type="AlphaFoldDB" id="A0A1U8KUA2"/>
<evidence type="ECO:0000313" key="3">
    <source>
        <dbReference type="RefSeq" id="XP_016706057.1"/>
    </source>
</evidence>
<dbReference type="RefSeq" id="XP_016706057.1">
    <property type="nucleotide sequence ID" value="XM_016850568.1"/>
</dbReference>
<dbReference type="KEGG" id="ghi:107920732"/>
<protein>
    <submittedName>
        <fullName evidence="2 3">Uncharacterized protein LOC107920732 isoform X1</fullName>
    </submittedName>
</protein>
<organism evidence="1 3">
    <name type="scientific">Gossypium hirsutum</name>
    <name type="common">Upland cotton</name>
    <name type="synonym">Gossypium mexicanum</name>
    <dbReference type="NCBI Taxonomy" id="3635"/>
    <lineage>
        <taxon>Eukaryota</taxon>
        <taxon>Viridiplantae</taxon>
        <taxon>Streptophyta</taxon>
        <taxon>Embryophyta</taxon>
        <taxon>Tracheophyta</taxon>
        <taxon>Spermatophyta</taxon>
        <taxon>Magnoliopsida</taxon>
        <taxon>eudicotyledons</taxon>
        <taxon>Gunneridae</taxon>
        <taxon>Pentapetalae</taxon>
        <taxon>rosids</taxon>
        <taxon>malvids</taxon>
        <taxon>Malvales</taxon>
        <taxon>Malvaceae</taxon>
        <taxon>Malvoideae</taxon>
        <taxon>Gossypium</taxon>
    </lineage>
</organism>
<dbReference type="RefSeq" id="XP_016706056.1">
    <property type="nucleotide sequence ID" value="XM_016850567.1"/>
</dbReference>
<dbReference type="Proteomes" id="UP000818029">
    <property type="component" value="Chromosome D13"/>
</dbReference>
<keyword evidence="1" id="KW-1185">Reference proteome</keyword>
<dbReference type="OrthoDB" id="25503at2759"/>
<dbReference type="STRING" id="3635.A0A1U8KUA2"/>
<evidence type="ECO:0000313" key="2">
    <source>
        <dbReference type="RefSeq" id="XP_016706056.1"/>
    </source>
</evidence>
<gene>
    <name evidence="2 3" type="primary">LOC107920732</name>
</gene>
<reference evidence="1" key="1">
    <citation type="journal article" date="2020" name="Nat. Genet.">
        <title>Genomic diversifications of five Gossypium allopolyploid species and their impact on cotton improvement.</title>
        <authorList>
            <person name="Chen Z.J."/>
            <person name="Sreedasyam A."/>
            <person name="Ando A."/>
            <person name="Song Q."/>
            <person name="De Santiago L.M."/>
            <person name="Hulse-Kemp A.M."/>
            <person name="Ding M."/>
            <person name="Ye W."/>
            <person name="Kirkbride R.C."/>
            <person name="Jenkins J."/>
            <person name="Plott C."/>
            <person name="Lovell J."/>
            <person name="Lin Y.M."/>
            <person name="Vaughn R."/>
            <person name="Liu B."/>
            <person name="Simpson S."/>
            <person name="Scheffler B.E."/>
            <person name="Wen L."/>
            <person name="Saski C.A."/>
            <person name="Grover C.E."/>
            <person name="Hu G."/>
            <person name="Conover J.L."/>
            <person name="Carlson J.W."/>
            <person name="Shu S."/>
            <person name="Boston L.B."/>
            <person name="Williams M."/>
            <person name="Peterson D.G."/>
            <person name="McGee K."/>
            <person name="Jones D.C."/>
            <person name="Wendel J.F."/>
            <person name="Stelly D.M."/>
            <person name="Grimwood J."/>
            <person name="Schmutz J."/>
        </authorList>
    </citation>
    <scope>NUCLEOTIDE SEQUENCE [LARGE SCALE GENOMIC DNA]</scope>
    <source>
        <strain evidence="1">cv. TM-1</strain>
    </source>
</reference>
<dbReference type="GeneID" id="107920732"/>
<proteinExistence type="predicted"/>
<name>A0A1U8KUA2_GOSHI</name>
<accession>A0A1U8KUA2</accession>
<dbReference type="PaxDb" id="3635-A0A1U8KUA2"/>
<sequence>MEASGLENRFSRSPTVEKANVLLDCILNVGDYLGVNCWRLYRLGRMMELKGTRRAIFLRVHVNFGQKKFAFDVKEYEAQERLKQQMTIEKISLPPNISYGLEGRKSVKE</sequence>
<reference evidence="2 3" key="2">
    <citation type="submission" date="2025-04" db="UniProtKB">
        <authorList>
            <consortium name="RefSeq"/>
        </authorList>
    </citation>
    <scope>IDENTIFICATION</scope>
    <source>
        <tissue evidence="2 3">Leaf</tissue>
    </source>
</reference>